<dbReference type="OrthoDB" id="68195at2"/>
<dbReference type="InterPro" id="IPR014044">
    <property type="entry name" value="CAP_dom"/>
</dbReference>
<feature type="domain" description="SCP" evidence="2">
    <location>
        <begin position="45"/>
        <end position="157"/>
    </location>
</feature>
<dbReference type="eggNOG" id="COG2340">
    <property type="taxonomic scope" value="Bacteria"/>
</dbReference>
<evidence type="ECO:0000313" key="3">
    <source>
        <dbReference type="EMBL" id="KTD62804.1"/>
    </source>
</evidence>
<accession>A0A0W0Z0Y3</accession>
<dbReference type="EMBL" id="LNYW01000029">
    <property type="protein sequence ID" value="KTD62804.1"/>
    <property type="molecule type" value="Genomic_DNA"/>
</dbReference>
<dbReference type="Proteomes" id="UP000054600">
    <property type="component" value="Unassembled WGS sequence"/>
</dbReference>
<organism evidence="3 4">
    <name type="scientific">Legionella shakespearei DSM 23087</name>
    <dbReference type="NCBI Taxonomy" id="1122169"/>
    <lineage>
        <taxon>Bacteria</taxon>
        <taxon>Pseudomonadati</taxon>
        <taxon>Pseudomonadota</taxon>
        <taxon>Gammaproteobacteria</taxon>
        <taxon>Legionellales</taxon>
        <taxon>Legionellaceae</taxon>
        <taxon>Legionella</taxon>
    </lineage>
</organism>
<sequence>MYSNKIKNAFVLLFFLITFFQSAYAQKQAVSKRSDTAIQNAILVHINEYRQKRGLAPLKMDERIVREAKNHSIDMANHTMPFGHKYFKSRIDRLHAQIKNSNAGAENVAYNYKDAQDVVRNWLRSPGHKRNIDGNYNLTGIGIARDQKGKIYFTQIFLKTGAATKHVARRNVSLPFGMSLFKRQA</sequence>
<evidence type="ECO:0000256" key="1">
    <source>
        <dbReference type="SAM" id="SignalP"/>
    </source>
</evidence>
<evidence type="ECO:0000313" key="4">
    <source>
        <dbReference type="Proteomes" id="UP000054600"/>
    </source>
</evidence>
<gene>
    <name evidence="3" type="ORF">Lsha_0836</name>
</gene>
<keyword evidence="1" id="KW-0732">Signal</keyword>
<proteinExistence type="predicted"/>
<dbReference type="RefSeq" id="WP_018577484.1">
    <property type="nucleotide sequence ID" value="NZ_KB892404.1"/>
</dbReference>
<evidence type="ECO:0000259" key="2">
    <source>
        <dbReference type="Pfam" id="PF00188"/>
    </source>
</evidence>
<dbReference type="CDD" id="cd05379">
    <property type="entry name" value="CAP_bacterial"/>
    <property type="match status" value="1"/>
</dbReference>
<protein>
    <submittedName>
        <fullName evidence="3">Putative transporter</fullName>
    </submittedName>
</protein>
<dbReference type="AlphaFoldDB" id="A0A0W0Z0Y3"/>
<keyword evidence="4" id="KW-1185">Reference proteome</keyword>
<dbReference type="SUPFAM" id="SSF55797">
    <property type="entry name" value="PR-1-like"/>
    <property type="match status" value="1"/>
</dbReference>
<dbReference type="Gene3D" id="3.40.33.10">
    <property type="entry name" value="CAP"/>
    <property type="match status" value="1"/>
</dbReference>
<dbReference type="PANTHER" id="PTHR31157">
    <property type="entry name" value="SCP DOMAIN-CONTAINING PROTEIN"/>
    <property type="match status" value="1"/>
</dbReference>
<comment type="caution">
    <text evidence="3">The sequence shown here is derived from an EMBL/GenBank/DDBJ whole genome shotgun (WGS) entry which is preliminary data.</text>
</comment>
<feature type="signal peptide" evidence="1">
    <location>
        <begin position="1"/>
        <end position="25"/>
    </location>
</feature>
<feature type="chain" id="PRO_5006918156" evidence="1">
    <location>
        <begin position="26"/>
        <end position="185"/>
    </location>
</feature>
<dbReference type="InterPro" id="IPR035940">
    <property type="entry name" value="CAP_sf"/>
</dbReference>
<dbReference type="PATRIC" id="fig|1122169.6.peg.965"/>
<reference evidence="3 4" key="1">
    <citation type="submission" date="2015-11" db="EMBL/GenBank/DDBJ databases">
        <title>Genomic analysis of 38 Legionella species identifies large and diverse effector repertoires.</title>
        <authorList>
            <person name="Burstein D."/>
            <person name="Amaro F."/>
            <person name="Zusman T."/>
            <person name="Lifshitz Z."/>
            <person name="Cohen O."/>
            <person name="Gilbert J.A."/>
            <person name="Pupko T."/>
            <person name="Shuman H.A."/>
            <person name="Segal G."/>
        </authorList>
    </citation>
    <scope>NUCLEOTIDE SEQUENCE [LARGE SCALE GENOMIC DNA]</scope>
    <source>
        <strain evidence="3 4">ATCC 49655</strain>
    </source>
</reference>
<dbReference type="STRING" id="1122169.Lsha_0836"/>
<name>A0A0W0Z0Y3_9GAMM</name>
<dbReference type="Pfam" id="PF00188">
    <property type="entry name" value="CAP"/>
    <property type="match status" value="1"/>
</dbReference>
<dbReference type="PANTHER" id="PTHR31157:SF1">
    <property type="entry name" value="SCP DOMAIN-CONTAINING PROTEIN"/>
    <property type="match status" value="1"/>
</dbReference>